<proteinExistence type="predicted"/>
<dbReference type="AlphaFoldDB" id="A0A4R9BZ28"/>
<dbReference type="InterPro" id="IPR048428">
    <property type="entry name" value="YobI-NTPase"/>
</dbReference>
<dbReference type="OrthoDB" id="1701659at2"/>
<keyword evidence="4" id="KW-1185">Reference proteome</keyword>
<evidence type="ECO:0000313" key="4">
    <source>
        <dbReference type="Proteomes" id="UP000298468"/>
    </source>
</evidence>
<evidence type="ECO:0000259" key="2">
    <source>
        <dbReference type="Pfam" id="PF20693"/>
    </source>
</evidence>
<dbReference type="Proteomes" id="UP000298468">
    <property type="component" value="Unassembled WGS sequence"/>
</dbReference>
<accession>A0A4R9BZ28</accession>
<dbReference type="InterPro" id="IPR027417">
    <property type="entry name" value="P-loop_NTPase"/>
</dbReference>
<keyword evidence="1" id="KW-1133">Transmembrane helix</keyword>
<evidence type="ECO:0000313" key="3">
    <source>
        <dbReference type="EMBL" id="TFD94012.1"/>
    </source>
</evidence>
<feature type="transmembrane region" description="Helical" evidence="1">
    <location>
        <begin position="185"/>
        <end position="206"/>
    </location>
</feature>
<dbReference type="RefSeq" id="WP_134639442.1">
    <property type="nucleotide sequence ID" value="NZ_SOHM01000007.1"/>
</dbReference>
<reference evidence="3 4" key="1">
    <citation type="submission" date="2019-03" db="EMBL/GenBank/DDBJ databases">
        <title>Genomics of glacier-inhabiting Cryobacterium strains.</title>
        <authorList>
            <person name="Liu Q."/>
            <person name="Xin Y.-H."/>
        </authorList>
    </citation>
    <scope>NUCLEOTIDE SEQUENCE [LARGE SCALE GENOMIC DNA]</scope>
    <source>
        <strain evidence="3 4">Sr59</strain>
    </source>
</reference>
<dbReference type="EMBL" id="SOHM01000007">
    <property type="protein sequence ID" value="TFD94012.1"/>
    <property type="molecule type" value="Genomic_DNA"/>
</dbReference>
<dbReference type="SUPFAM" id="SSF52540">
    <property type="entry name" value="P-loop containing nucleoside triphosphate hydrolases"/>
    <property type="match status" value="1"/>
</dbReference>
<comment type="caution">
    <text evidence="3">The sequence shown here is derived from an EMBL/GenBank/DDBJ whole genome shotgun (WGS) entry which is preliminary data.</text>
</comment>
<evidence type="ECO:0000256" key="1">
    <source>
        <dbReference type="SAM" id="Phobius"/>
    </source>
</evidence>
<feature type="transmembrane region" description="Helical" evidence="1">
    <location>
        <begin position="141"/>
        <end position="165"/>
    </location>
</feature>
<feature type="domain" description="YobI-like P-loop NTPase" evidence="2">
    <location>
        <begin position="39"/>
        <end position="439"/>
    </location>
</feature>
<organism evidence="3 4">
    <name type="scientific">Cryobacterium lactosi</name>
    <dbReference type="NCBI Taxonomy" id="1259202"/>
    <lineage>
        <taxon>Bacteria</taxon>
        <taxon>Bacillati</taxon>
        <taxon>Actinomycetota</taxon>
        <taxon>Actinomycetes</taxon>
        <taxon>Micrococcales</taxon>
        <taxon>Microbacteriaceae</taxon>
        <taxon>Cryobacterium</taxon>
    </lineage>
</organism>
<sequence length="1268" mass="138490">MDEDPRPHRIAIRWPARTGNKIPLVTLAPEYNPGHHQVYVDLLERALRHPDTRSVALTGSYGSGKSSVLRALGRRWWDRRRVIELSLSTLNPDMGPTVQAENPAESEMSNRIQKELVKQLLYRLPPSKTPRSRFPRASNPSWTTGVSVATTAAVVAGLTWMATALAGWQPTIAGRLDEIGWTAPWFWSALTAGLVILAVVAWRMLAGRYALQAGLKAGALIVSLEPTSSSYFDQYLDEIMYFFQVSKTSVVLIEDVDRFGDAVVFDTLRALNTLVNSSGQVGRRVVFVYAIRDSVLGQIGAKNNSDGLAGSESVLEGPAFAMDRANRAKYFDVIIPIVPFVSTGNARDLMMRVMKRHVADTADVKGISPALIRLAARHVADMRTLWSIRNEFEVHVDRMMTSASSMVPGISKDIVLSLVLLRATSPDSYERIRLTTSPLDSLVERWLALVDANIDFRTKNLTELRTQLENSESRQLRAERAGQLLDSLRPALLTMARGITATRVEFAGPVTDADLAELAGWEQIADGAPLRMTLWGLDGYGRRVNEQTLLSPEMIANLIGIPIDPQVWQEADLAHLMDEVDSTEKEITFLRHHTWEQLYARTDLTVKSNPGEVAASPNTEAQDDKISFGGLVRAYAPTPLARDLIAQGYLPRHFARYASMFYGAVVGLNAAEYISRAIEPGAPVLEYELDEEAVGQILVEQNAVKDDADLFDDPSVYNLDIVAYLLKHQRGAAKRVATHLAQRWEEPEQKFVGRFFQREEPEMSTALAALMAPTWQQALRYTAVDAQLAPETRLRLVDSVLGAISAEKRDDLDSDVGNYLSEHYAALPALTDPSDAHSATIVMTIMVAANGTIHDLTDLEPSALAAAAQASVYPMTPTNLRALGGADCVALDVLRLQPTSRPIYDHCLENLALYLDALAQLEPAGTPVHVPAEFATVLGDIAGEPPRLALVDQFVETTSIECRVNELEDIAPEVWTALVGHRRTDPTFGNIQRYMRAYGLDENLGGFLAEHGNIRTPEATPQPERRAVAIEILAGRQALPTVATRVTLVSSIAPGTLPIGQIEPEDANLVGPLLTIGLLADEPETFDANLLARWEDFEAAVGASQEFGSFSDATTMPARHLAKTLGSRALHGSTGAALIAKLSSLLTGATMADATDITCALAERFELLDLPRIDALRAAGASDPSLVHLIAAQGEDLSLADLRAILVAMAGDYSRVSRGGSGTVRFANDRNHRVILARLSGVTHTGAKEKQTIRYGWKLEASLKAPSF</sequence>
<dbReference type="Pfam" id="PF20693">
    <property type="entry name" value="YobI-ATPase"/>
    <property type="match status" value="1"/>
</dbReference>
<gene>
    <name evidence="3" type="ORF">E3T61_03160</name>
</gene>
<keyword evidence="1" id="KW-0472">Membrane</keyword>
<name>A0A4R9BZ28_9MICO</name>
<protein>
    <recommendedName>
        <fullName evidence="2">YobI-like P-loop NTPase domain-containing protein</fullName>
    </recommendedName>
</protein>
<keyword evidence="1" id="KW-0812">Transmembrane</keyword>